<evidence type="ECO:0000259" key="6">
    <source>
        <dbReference type="Pfam" id="PF09468"/>
    </source>
</evidence>
<dbReference type="GO" id="GO:0032299">
    <property type="term" value="C:ribonuclease H2 complex"/>
    <property type="evidence" value="ECO:0007669"/>
    <property type="project" value="InterPro"/>
</dbReference>
<evidence type="ECO:0000313" key="8">
    <source>
        <dbReference type="EMBL" id="SCV03332.1"/>
    </source>
</evidence>
<dbReference type="Proteomes" id="UP000191144">
    <property type="component" value="Chromosome H"/>
</dbReference>
<dbReference type="PANTHER" id="PTHR13383">
    <property type="entry name" value="RIBONUCLEASE H2 SUBUNIT B"/>
    <property type="match status" value="1"/>
</dbReference>
<comment type="subcellular location">
    <subcellularLocation>
        <location evidence="1">Nucleus</location>
    </subcellularLocation>
</comment>
<feature type="domain" description="Rnh202 triple barrel" evidence="7">
    <location>
        <begin position="14"/>
        <end position="112"/>
    </location>
</feature>
<gene>
    <name evidence="8" type="ORF">LAME_0H09582G</name>
</gene>
<dbReference type="InterPro" id="IPR041195">
    <property type="entry name" value="Rnh202_N"/>
</dbReference>
<reference evidence="9" key="1">
    <citation type="submission" date="2016-03" db="EMBL/GenBank/DDBJ databases">
        <authorList>
            <person name="Devillers Hugo."/>
        </authorList>
    </citation>
    <scope>NUCLEOTIDE SEQUENCE [LARGE SCALE GENOMIC DNA]</scope>
</reference>
<dbReference type="Pfam" id="PF09468">
    <property type="entry name" value="RNase_H2-Ydr279"/>
    <property type="match status" value="1"/>
</dbReference>
<dbReference type="EMBL" id="LT598480">
    <property type="protein sequence ID" value="SCV03332.1"/>
    <property type="molecule type" value="Genomic_DNA"/>
</dbReference>
<sequence>MATNKAVPELIIALPKKCSVDKLRVFELPNPSNIESKRPVKVFVHNGSVFQLKTKSFSQGCEFNRARDSANESYHYTSREEPLKSGILVNNTDRQDGWLLSKGSFEFSTPYDLGFSLCGALFADLKSKDENQYQQADPAAPSVSLENRFLMTRDFLGDLIDHHSPNWSEVPAETLRTALEQLSECVEEGGDLYFKTSPVKITQWLATKVGKIISSFPESVPIPRNLPEEMQPHFKAVFACNLLISLVPRQAYHNLIQHEGENLNLAEAFRQYKRYQEEENHRQKEQELLIESAMKVGIGNGPTKKPIVRKVTKVVKTNKIKTGKGAIDGFFKKKVPTSQSIALQSATKGTRS</sequence>
<protein>
    <recommendedName>
        <fullName evidence="2">Ribonuclease H2 subunit B</fullName>
    </recommendedName>
    <alternativeName>
        <fullName evidence="5">Ribonuclease HI subunit B</fullName>
    </alternativeName>
</protein>
<dbReference type="PANTHER" id="PTHR13383:SF11">
    <property type="entry name" value="RIBONUCLEASE H2 SUBUNIT B"/>
    <property type="match status" value="1"/>
</dbReference>
<dbReference type="OrthoDB" id="29098at2759"/>
<dbReference type="Gene3D" id="1.10.20.120">
    <property type="match status" value="1"/>
</dbReference>
<evidence type="ECO:0000259" key="7">
    <source>
        <dbReference type="Pfam" id="PF17745"/>
    </source>
</evidence>
<proteinExistence type="predicted"/>
<evidence type="ECO:0000313" key="9">
    <source>
        <dbReference type="Proteomes" id="UP000191144"/>
    </source>
</evidence>
<name>A0A1G4KFR9_9SACH</name>
<evidence type="ECO:0000256" key="1">
    <source>
        <dbReference type="ARBA" id="ARBA00004123"/>
    </source>
</evidence>
<organism evidence="8 9">
    <name type="scientific">Lachancea meyersii CBS 8951</name>
    <dbReference type="NCBI Taxonomy" id="1266667"/>
    <lineage>
        <taxon>Eukaryota</taxon>
        <taxon>Fungi</taxon>
        <taxon>Dikarya</taxon>
        <taxon>Ascomycota</taxon>
        <taxon>Saccharomycotina</taxon>
        <taxon>Saccharomycetes</taxon>
        <taxon>Saccharomycetales</taxon>
        <taxon>Saccharomycetaceae</taxon>
        <taxon>Lachancea</taxon>
    </lineage>
</organism>
<dbReference type="Pfam" id="PF17745">
    <property type="entry name" value="Ydr279_N"/>
    <property type="match status" value="1"/>
</dbReference>
<dbReference type="InterPro" id="IPR040456">
    <property type="entry name" value="RNase_H2_suB"/>
</dbReference>
<evidence type="ECO:0000256" key="2">
    <source>
        <dbReference type="ARBA" id="ARBA00019062"/>
    </source>
</evidence>
<accession>A0A1G4KFR9</accession>
<keyword evidence="3" id="KW-0539">Nucleus</keyword>
<evidence type="ECO:0000256" key="5">
    <source>
        <dbReference type="ARBA" id="ARBA00033464"/>
    </source>
</evidence>
<dbReference type="InterPro" id="IPR019024">
    <property type="entry name" value="RNase_H2_suB_wHTH"/>
</dbReference>
<evidence type="ECO:0000256" key="4">
    <source>
        <dbReference type="ARBA" id="ARBA00024778"/>
    </source>
</evidence>
<dbReference type="AlphaFoldDB" id="A0A1G4KFR9"/>
<keyword evidence="9" id="KW-1185">Reference proteome</keyword>
<dbReference type="GO" id="GO:0006401">
    <property type="term" value="P:RNA catabolic process"/>
    <property type="evidence" value="ECO:0007669"/>
    <property type="project" value="TreeGrafter"/>
</dbReference>
<evidence type="ECO:0000256" key="3">
    <source>
        <dbReference type="ARBA" id="ARBA00023242"/>
    </source>
</evidence>
<dbReference type="GO" id="GO:0005654">
    <property type="term" value="C:nucleoplasm"/>
    <property type="evidence" value="ECO:0007669"/>
    <property type="project" value="TreeGrafter"/>
</dbReference>
<feature type="domain" description="Ribonuclease H2 subunit B wHTH" evidence="6">
    <location>
        <begin position="115"/>
        <end position="255"/>
    </location>
</feature>
<comment type="function">
    <text evidence="4">Non catalytic subunit of RNase H2, an endonuclease that specifically degrades the RNA of RNA:DNA hybrids. Participates in DNA replication, possibly by mediating the removal of lagging-strand Okazaki fragment RNA primers during DNA replication. Mediates the excision of single ribonucleotides from DNA:RNA duplexes.</text>
</comment>